<sequence>MFQAIRLLVPVLDSNTICQTNGTKIVILIDILSMNLKFDQLILEQREMKAKIKTLVESKEGTRDLTNQKYGYKYRDRANGSLFAKGFLLTGDDIFFSHKNKLGAATVREQLLSS</sequence>
<protein>
    <submittedName>
        <fullName evidence="1">Uncharacterized protein</fullName>
    </submittedName>
</protein>
<evidence type="ECO:0000313" key="2">
    <source>
        <dbReference type="Proteomes" id="UP000246991"/>
    </source>
</evidence>
<proteinExistence type="predicted"/>
<accession>A0A317SNN3</accession>
<dbReference type="Proteomes" id="UP000246991">
    <property type="component" value="Unassembled WGS sequence"/>
</dbReference>
<comment type="caution">
    <text evidence="1">The sequence shown here is derived from an EMBL/GenBank/DDBJ whole genome shotgun (WGS) entry which is preliminary data.</text>
</comment>
<dbReference type="EMBL" id="PYWC01000049">
    <property type="protein sequence ID" value="PWW75227.1"/>
    <property type="molecule type" value="Genomic_DNA"/>
</dbReference>
<keyword evidence="2" id="KW-1185">Reference proteome</keyword>
<gene>
    <name evidence="1" type="ORF">C7212DRAFT_364449</name>
</gene>
<dbReference type="AlphaFoldDB" id="A0A317SNN3"/>
<evidence type="ECO:0000313" key="1">
    <source>
        <dbReference type="EMBL" id="PWW75227.1"/>
    </source>
</evidence>
<name>A0A317SNN3_9PEZI</name>
<organism evidence="1 2">
    <name type="scientific">Tuber magnatum</name>
    <name type="common">white Piedmont truffle</name>
    <dbReference type="NCBI Taxonomy" id="42249"/>
    <lineage>
        <taxon>Eukaryota</taxon>
        <taxon>Fungi</taxon>
        <taxon>Dikarya</taxon>
        <taxon>Ascomycota</taxon>
        <taxon>Pezizomycotina</taxon>
        <taxon>Pezizomycetes</taxon>
        <taxon>Pezizales</taxon>
        <taxon>Tuberaceae</taxon>
        <taxon>Tuber</taxon>
    </lineage>
</organism>
<reference evidence="1 2" key="1">
    <citation type="submission" date="2018-03" db="EMBL/GenBank/DDBJ databases">
        <title>Genomes of Pezizomycetes fungi and the evolution of truffles.</title>
        <authorList>
            <person name="Murat C."/>
            <person name="Payen T."/>
            <person name="Noel B."/>
            <person name="Kuo A."/>
            <person name="Martin F.M."/>
        </authorList>
    </citation>
    <scope>NUCLEOTIDE SEQUENCE [LARGE SCALE GENOMIC DNA]</scope>
    <source>
        <strain evidence="1">091103-1</strain>
    </source>
</reference>